<keyword evidence="1" id="KW-1133">Transmembrane helix</keyword>
<dbReference type="RefSeq" id="WP_137099343.1">
    <property type="nucleotide sequence ID" value="NZ_CP039865.1"/>
</dbReference>
<organism evidence="2 3">
    <name type="scientific">Phreatobacter aquaticus</name>
    <dbReference type="NCBI Taxonomy" id="2570229"/>
    <lineage>
        <taxon>Bacteria</taxon>
        <taxon>Pseudomonadati</taxon>
        <taxon>Pseudomonadota</taxon>
        <taxon>Alphaproteobacteria</taxon>
        <taxon>Hyphomicrobiales</taxon>
        <taxon>Phreatobacteraceae</taxon>
        <taxon>Phreatobacter</taxon>
    </lineage>
</organism>
<protein>
    <submittedName>
        <fullName evidence="2">Uncharacterized protein</fullName>
    </submittedName>
</protein>
<evidence type="ECO:0000313" key="3">
    <source>
        <dbReference type="Proteomes" id="UP000298588"/>
    </source>
</evidence>
<sequence>MALIFNTPTYRRPTRPHIRALGFRPPRPLLTRAVPLILGATGLVLVVAASLALRVALFVPF</sequence>
<keyword evidence="3" id="KW-1185">Reference proteome</keyword>
<dbReference type="EMBL" id="CP039865">
    <property type="protein sequence ID" value="QCK86011.1"/>
    <property type="molecule type" value="Genomic_DNA"/>
</dbReference>
<evidence type="ECO:0000256" key="1">
    <source>
        <dbReference type="SAM" id="Phobius"/>
    </source>
</evidence>
<dbReference type="AlphaFoldDB" id="A0A4D7QH41"/>
<gene>
    <name evidence="2" type="ORF">E8L99_09710</name>
</gene>
<keyword evidence="1" id="KW-0472">Membrane</keyword>
<name>A0A4D7QH41_9HYPH</name>
<proteinExistence type="predicted"/>
<keyword evidence="1" id="KW-0812">Transmembrane</keyword>
<accession>A0A4D7QH41</accession>
<feature type="transmembrane region" description="Helical" evidence="1">
    <location>
        <begin position="33"/>
        <end position="57"/>
    </location>
</feature>
<dbReference type="Proteomes" id="UP000298588">
    <property type="component" value="Chromosome"/>
</dbReference>
<dbReference type="KEGG" id="paqt:E8L99_09710"/>
<evidence type="ECO:0000313" key="2">
    <source>
        <dbReference type="EMBL" id="QCK86011.1"/>
    </source>
</evidence>
<reference evidence="2 3" key="1">
    <citation type="submission" date="2019-04" db="EMBL/GenBank/DDBJ databases">
        <title>Phreatobacter aquaticus sp. nov.</title>
        <authorList>
            <person name="Choi A."/>
            <person name="Baek K."/>
        </authorList>
    </citation>
    <scope>NUCLEOTIDE SEQUENCE [LARGE SCALE GENOMIC DNA]</scope>
    <source>
        <strain evidence="2 3">NMCR1094</strain>
    </source>
</reference>